<dbReference type="OrthoDB" id="278371at2"/>
<organism evidence="6 7">
    <name type="scientific">Chondromyces apiculatus DSM 436</name>
    <dbReference type="NCBI Taxonomy" id="1192034"/>
    <lineage>
        <taxon>Bacteria</taxon>
        <taxon>Pseudomonadati</taxon>
        <taxon>Myxococcota</taxon>
        <taxon>Polyangia</taxon>
        <taxon>Polyangiales</taxon>
        <taxon>Polyangiaceae</taxon>
        <taxon>Chondromyces</taxon>
    </lineage>
</organism>
<evidence type="ECO:0000259" key="5">
    <source>
        <dbReference type="Pfam" id="PF07638"/>
    </source>
</evidence>
<dbReference type="NCBIfam" id="TIGR02999">
    <property type="entry name" value="Sig-70_X6"/>
    <property type="match status" value="1"/>
</dbReference>
<gene>
    <name evidence="6" type="ORF">CAP_3514</name>
</gene>
<dbReference type="InterPro" id="IPR036388">
    <property type="entry name" value="WH-like_DNA-bd_sf"/>
</dbReference>
<dbReference type="InterPro" id="IPR013325">
    <property type="entry name" value="RNA_pol_sigma_r2"/>
</dbReference>
<dbReference type="InterPro" id="IPR039425">
    <property type="entry name" value="RNA_pol_sigma-70-like"/>
</dbReference>
<evidence type="ECO:0000256" key="1">
    <source>
        <dbReference type="ARBA" id="ARBA00010641"/>
    </source>
</evidence>
<comment type="similarity">
    <text evidence="1">Belongs to the sigma-70 factor family. ECF subfamily.</text>
</comment>
<evidence type="ECO:0000256" key="4">
    <source>
        <dbReference type="ARBA" id="ARBA00023163"/>
    </source>
</evidence>
<dbReference type="InterPro" id="IPR014284">
    <property type="entry name" value="RNA_pol_sigma-70_dom"/>
</dbReference>
<keyword evidence="2" id="KW-0805">Transcription regulation</keyword>
<dbReference type="PANTHER" id="PTHR43133:SF39">
    <property type="entry name" value="SIMILAR TO RNA POLYMERASE SIGMA-E FACTOR"/>
    <property type="match status" value="1"/>
</dbReference>
<dbReference type="InterPro" id="IPR053812">
    <property type="entry name" value="HTH_Sigma70_ECF-like"/>
</dbReference>
<keyword evidence="3" id="KW-0731">Sigma factor</keyword>
<evidence type="ECO:0000256" key="2">
    <source>
        <dbReference type="ARBA" id="ARBA00023015"/>
    </source>
</evidence>
<keyword evidence="4" id="KW-0804">Transcription</keyword>
<comment type="caution">
    <text evidence="6">The sequence shown here is derived from an EMBL/GenBank/DDBJ whole genome shotgun (WGS) entry which is preliminary data.</text>
</comment>
<dbReference type="Gene3D" id="1.10.10.10">
    <property type="entry name" value="Winged helix-like DNA-binding domain superfamily/Winged helix DNA-binding domain"/>
    <property type="match status" value="1"/>
</dbReference>
<dbReference type="eggNOG" id="COG1595">
    <property type="taxonomic scope" value="Bacteria"/>
</dbReference>
<dbReference type="SUPFAM" id="SSF88946">
    <property type="entry name" value="Sigma2 domain of RNA polymerase sigma factors"/>
    <property type="match status" value="1"/>
</dbReference>
<dbReference type="GO" id="GO:0006352">
    <property type="term" value="P:DNA-templated transcription initiation"/>
    <property type="evidence" value="ECO:0007669"/>
    <property type="project" value="InterPro"/>
</dbReference>
<reference evidence="6 7" key="1">
    <citation type="submission" date="2013-05" db="EMBL/GenBank/DDBJ databases">
        <title>Genome assembly of Chondromyces apiculatus DSM 436.</title>
        <authorList>
            <person name="Sharma G."/>
            <person name="Khatri I."/>
            <person name="Kaur C."/>
            <person name="Mayilraj S."/>
            <person name="Subramanian S."/>
        </authorList>
    </citation>
    <scope>NUCLEOTIDE SEQUENCE [LARGE SCALE GENOMIC DNA]</scope>
    <source>
        <strain evidence="6 7">DSM 436</strain>
    </source>
</reference>
<evidence type="ECO:0000313" key="7">
    <source>
        <dbReference type="Proteomes" id="UP000019678"/>
    </source>
</evidence>
<dbReference type="Pfam" id="PF07638">
    <property type="entry name" value="Sigma70_ECF"/>
    <property type="match status" value="1"/>
</dbReference>
<proteinExistence type="inferred from homology"/>
<evidence type="ECO:0000256" key="3">
    <source>
        <dbReference type="ARBA" id="ARBA00023082"/>
    </source>
</evidence>
<protein>
    <recommendedName>
        <fullName evidence="5">RNA polymerase sigma-70 ECF-like HTH domain-containing protein</fullName>
    </recommendedName>
</protein>
<dbReference type="STRING" id="1192034.CAP_3514"/>
<dbReference type="InterPro" id="IPR011517">
    <property type="entry name" value="RNA_pol_sigma70_ECF-like"/>
</dbReference>
<accession>A0A017T7E7</accession>
<dbReference type="EMBL" id="ASRX01000026">
    <property type="protein sequence ID" value="EYF05149.1"/>
    <property type="molecule type" value="Genomic_DNA"/>
</dbReference>
<dbReference type="CDD" id="cd06171">
    <property type="entry name" value="Sigma70_r4"/>
    <property type="match status" value="1"/>
</dbReference>
<dbReference type="Gene3D" id="1.10.1740.10">
    <property type="match status" value="1"/>
</dbReference>
<dbReference type="RefSeq" id="WP_044242723.1">
    <property type="nucleotide sequence ID" value="NZ_ASRX01000026.1"/>
</dbReference>
<evidence type="ECO:0000313" key="6">
    <source>
        <dbReference type="EMBL" id="EYF05149.1"/>
    </source>
</evidence>
<dbReference type="NCBIfam" id="TIGR02937">
    <property type="entry name" value="sigma70-ECF"/>
    <property type="match status" value="1"/>
</dbReference>
<dbReference type="SUPFAM" id="SSF88659">
    <property type="entry name" value="Sigma3 and sigma4 domains of RNA polymerase sigma factors"/>
    <property type="match status" value="1"/>
</dbReference>
<name>A0A017T7E7_9BACT</name>
<dbReference type="GO" id="GO:0016987">
    <property type="term" value="F:sigma factor activity"/>
    <property type="evidence" value="ECO:0007669"/>
    <property type="project" value="UniProtKB-KW"/>
</dbReference>
<dbReference type="AlphaFoldDB" id="A0A017T7E7"/>
<sequence>MTGREDVTLLLTAVSAGDRKAVDALLSVVYDELRRRAASLMRSERGDHTLQPTALVHEAFLQLVQIERIDWQGRAHFFAVASQMMRRILVDHARTRLADKRGAGVTRVPLDNALGLSVERDPDVLALDDALQELAALNPRHAEIVSMRFFGGLSVEEVAAVLGVPKRTLEAEWSLIKAWLRRALTEA</sequence>
<dbReference type="Proteomes" id="UP000019678">
    <property type="component" value="Unassembled WGS sequence"/>
</dbReference>
<dbReference type="PANTHER" id="PTHR43133">
    <property type="entry name" value="RNA POLYMERASE ECF-TYPE SIGMA FACTO"/>
    <property type="match status" value="1"/>
</dbReference>
<keyword evidence="7" id="KW-1185">Reference proteome</keyword>
<feature type="domain" description="RNA polymerase sigma-70 ECF-like HTH" evidence="5">
    <location>
        <begin position="5"/>
        <end position="185"/>
    </location>
</feature>
<dbReference type="InterPro" id="IPR013324">
    <property type="entry name" value="RNA_pol_sigma_r3/r4-like"/>
</dbReference>